<dbReference type="PANTHER" id="PTHR10644">
    <property type="entry name" value="DNA REPAIR/RNA PROCESSING CPSF FAMILY"/>
    <property type="match status" value="1"/>
</dbReference>
<evidence type="ECO:0000256" key="1">
    <source>
        <dbReference type="ARBA" id="ARBA00004123"/>
    </source>
</evidence>
<sequence length="1984" mass="208656">MSHNSVAEGEDGGTGADAAAVVPVNETLLYHQTLIPTQNVTHAIEGSFTLPDANDLVLIRHNVLELWRLYAENANGGVECVCRTPLMSAVYAAVAVPTSASSMAKAGGAGSAASPGGNVAAVLDDATTTAHRSGVHYLAVTSETGYVTLLRYQLDEPPVPTRLSYGDDSDEGNEGIGGSSGASGGATMLVTTSLKGRFIKVSEVCLGRSGARLTVPGARMVVDTAGTALLITALMRTKTLVPITANETWDPVKSVNVGQDDDDAESDADGDDEDEEADDDDAGEHQRRGPVTGRELRAARRRRAAKARRANGAINLGTPIEMQRQTVLYSACALDGYLDHAVFAVLEEEIVEARDAAAASASNPANAAAAAAEASGGTFLKSSGGPNAVVQRHKHFVLYAYVPSLKQVQRTQLVHVPATAHRLIAVPAAPYGPGGVLVCTDTELIWYDVSATQQQQQNSAAAANGRVGVFKCTYAFPRRLDCTEILYDPSIIQHTLTCFGRRFFMLLQDEQGDVYRVFLEAGDVQRAYEALRTRELAQANPELFLQQQLAANGGVAPAPALPPVPNPLSVHYFDTLPPSSAMALFRRGFLFIGNEAGPLHGLYKIKSNGYTADREYIVKRVRRERALPMALQMSSSSKAEKAKAEVEDGAVKKEGDGADRKRPRAAEAAGAAGKPEPQDPTAPATSSGSAASSTLPRTKTEPTDGDGNSPASAAASATAMRSPAPSSATAPAFKTPMEVRVIKVYQPHRRPQHVVQLQSFPNTPAITSFTSHLTASTSAAATASDGADHLTGFGGGPAPAPAPEQSSEQPEIYFSYVGGRGGESVLVQARYGYAAKLEGRQMLPTVFSFVIPLPSALSMQSLARQQQAAIEAAAVAAVTRRADEKTLRGTGGAARQHAQRLKALRQLAATVSGARDQVCTDRVLLCTRQGTTVYRIGSTVEQDTSLSFITAERTLAATTLQYGCGYVQVTPRGINVLSCVDTAAGGGGRLDAAGRRVHGSGDSAGASSVVPASWTHPHGNTVLAAAVTPTTVLLSFHQRGGIASFDFGLAGTELQQRDVLPTFPLAPVVALLQPPASAVSAALQRELQALLWNSSVASPSSAAAAAAASAAAAAAAAQTEQLAAIATVNHEVYLVHPRKLREPLEKITCRRSGTLDAGSSSAAEVTITSLLLTYLGDTRGSSDAAAALIGGAGPRGGRGGNRVRGDVTAAAGRRQLFLFVGHSDGMVTRCELNPSSAKVTATAELWCGTRPCQLVAGDGETFCYIVSGERTWRCEMQERTVRMAPYSFPTRPTSFARFVLPSRVSAATANGSDSAAPGAQDSANEEDENALAAVESITLVPREQQQEVVIAVQNRELALYVSNIGAGGGGAGGGGGGGPGSGGVEYSFQHHPLPLAGRRLLQHPTRPAYLILCGVEHRSHGRQEVERHRAEDRAFLTARVAGTTQAEDRGALYAEGLYGGIPYTAPQRSLGRPNAYHSTLQLYHRDAQRLLPPIHFEPNEAITSVAVGSFFKEFGREPVVIVGTASSYTHGAGCGTAASWRHGFLRTFRCASGSVGGGDGGGADLLLRLELLHSTYLRPDETGGSGNSSSSGRDRRSGANSSAVAAGGGGNGVGGDAKPDYPSALCICEPVGILLVGMGAAQGLRIYSWGKEHLLRRRHLTSTPGQRITAIDYVFASPPGSRNLNTRNVSFFAADLYQCPYGDAEGMRMAREKQLLIICGTVNASVFIAALQPGYPAPAAAHGAAGATTAATPSFLLQIMTDSVPRHITSVVAVDERTIAASDRFGTVVFLRIPETTRTRFAQPVHQLQEAELIAEETYLRTKQTFREVARHHVGELVTALHVQPYDPSQGTDTALATKIVYYSTALGSIGAYVPLLSEEDGALAAYLQPLLHSHMRPLLGPPPALSPASYLSHHVVDGDVAQLLRGGATTPFSAAAKDDIADELERQVKMEAARRNVLGLPKRTLPSLTELIAKQRALLTLPL</sequence>
<feature type="compositionally biased region" description="Acidic residues" evidence="3">
    <location>
        <begin position="259"/>
        <end position="282"/>
    </location>
</feature>
<dbReference type="Pfam" id="PF10433">
    <property type="entry name" value="Beta-prop_RSE1_1st"/>
    <property type="match status" value="1"/>
</dbReference>
<evidence type="ECO:0000259" key="5">
    <source>
        <dbReference type="Pfam" id="PF10433"/>
    </source>
</evidence>
<evidence type="ECO:0000259" key="6">
    <source>
        <dbReference type="Pfam" id="PF23726"/>
    </source>
</evidence>
<feature type="compositionally biased region" description="Low complexity" evidence="3">
    <location>
        <begin position="666"/>
        <end position="696"/>
    </location>
</feature>
<dbReference type="VEuPathDB" id="TriTrypDB:LdCL_050014000"/>
<comment type="subcellular location">
    <subcellularLocation>
        <location evidence="1">Nucleus</location>
    </subcellularLocation>
</comment>
<gene>
    <name evidence="7" type="ORF">LdCL_050014000</name>
</gene>
<feature type="region of interest" description="Disordered" evidence="3">
    <location>
        <begin position="1578"/>
        <end position="1612"/>
    </location>
</feature>
<protein>
    <submittedName>
        <fullName evidence="7">CPSF A subunit region containing protein, putative</fullName>
    </submittedName>
</protein>
<dbReference type="VEuPathDB" id="TriTrypDB:LdBPK_050890.1"/>
<dbReference type="Proteomes" id="UP000274082">
    <property type="component" value="Chromosome 5"/>
</dbReference>
<keyword evidence="8" id="KW-1185">Reference proteome</keyword>
<proteinExistence type="predicted"/>
<dbReference type="InterPro" id="IPR004871">
    <property type="entry name" value="RSE1/DDB1/CPSF1_C"/>
</dbReference>
<accession>A0A3S7WP76</accession>
<feature type="region of interest" description="Disordered" evidence="3">
    <location>
        <begin position="629"/>
        <end position="732"/>
    </location>
</feature>
<feature type="region of interest" description="Disordered" evidence="3">
    <location>
        <begin position="164"/>
        <end position="183"/>
    </location>
</feature>
<dbReference type="Pfam" id="PF23726">
    <property type="entry name" value="Beta-prop_RSE1_2nd"/>
    <property type="match status" value="1"/>
</dbReference>
<dbReference type="Pfam" id="PF03178">
    <property type="entry name" value="CPSF_A"/>
    <property type="match status" value="1"/>
</dbReference>
<dbReference type="Gene3D" id="2.130.10.10">
    <property type="entry name" value="YVTN repeat-like/Quinoprotein amine dehydrogenase"/>
    <property type="match status" value="3"/>
</dbReference>
<dbReference type="InterPro" id="IPR015943">
    <property type="entry name" value="WD40/YVTN_repeat-like_dom_sf"/>
</dbReference>
<feature type="domain" description="RSE1/DDB1/CPSF1 C-terminal" evidence="4">
    <location>
        <begin position="1756"/>
        <end position="1921"/>
    </location>
</feature>
<dbReference type="VEuPathDB" id="TriTrypDB:LDHU3_05.0980"/>
<dbReference type="EMBL" id="CP029504">
    <property type="protein sequence ID" value="AYU75995.1"/>
    <property type="molecule type" value="Genomic_DNA"/>
</dbReference>
<feature type="compositionally biased region" description="Gly residues" evidence="3">
    <location>
        <begin position="174"/>
        <end position="183"/>
    </location>
</feature>
<feature type="compositionally biased region" description="Basic and acidic residues" evidence="3">
    <location>
        <begin position="638"/>
        <end position="660"/>
    </location>
</feature>
<dbReference type="GO" id="GO:0003676">
    <property type="term" value="F:nucleic acid binding"/>
    <property type="evidence" value="ECO:0007669"/>
    <property type="project" value="InterPro"/>
</dbReference>
<name>A0A3S7WP76_LEIDO</name>
<evidence type="ECO:0000256" key="2">
    <source>
        <dbReference type="ARBA" id="ARBA00023242"/>
    </source>
</evidence>
<dbReference type="InterPro" id="IPR050358">
    <property type="entry name" value="RSE1/DDB1/CFT1"/>
</dbReference>
<dbReference type="GO" id="GO:0005634">
    <property type="term" value="C:nucleus"/>
    <property type="evidence" value="ECO:0007669"/>
    <property type="project" value="UniProtKB-SubCell"/>
</dbReference>
<feature type="compositionally biased region" description="Low complexity" evidence="3">
    <location>
        <begin position="709"/>
        <end position="732"/>
    </location>
</feature>
<dbReference type="InterPro" id="IPR018846">
    <property type="entry name" value="Beta-prop_RSE1/DDB1/CPSF1_1st"/>
</dbReference>
<feature type="region of interest" description="Disordered" evidence="3">
    <location>
        <begin position="780"/>
        <end position="807"/>
    </location>
</feature>
<feature type="domain" description="RSE1/DDB1/CPSF1 second beta-propeller" evidence="6">
    <location>
        <begin position="919"/>
        <end position="979"/>
    </location>
</feature>
<keyword evidence="2" id="KW-0539">Nucleus</keyword>
<dbReference type="OrthoDB" id="436637at2759"/>
<reference evidence="7 8" key="1">
    <citation type="journal article" date="2018" name="Sci. Rep.">
        <title>A complete Leishmania donovani reference genome identifies novel genetic variations associated with virulence.</title>
        <authorList>
            <person name="Lypaczewski P."/>
            <person name="Hoshizaki J."/>
            <person name="Zhang W.-W."/>
            <person name="McCall L.-I."/>
            <person name="Torcivia-Rodriguez J."/>
            <person name="Simonyan V."/>
            <person name="Kaur A."/>
            <person name="Dewar K."/>
            <person name="Matlashewski G."/>
        </authorList>
    </citation>
    <scope>NUCLEOTIDE SEQUENCE [LARGE SCALE GENOMIC DNA]</scope>
    <source>
        <strain evidence="7 8">LdCL</strain>
    </source>
</reference>
<feature type="region of interest" description="Disordered" evidence="3">
    <location>
        <begin position="252"/>
        <end position="310"/>
    </location>
</feature>
<feature type="compositionally biased region" description="Basic residues" evidence="3">
    <location>
        <begin position="299"/>
        <end position="309"/>
    </location>
</feature>
<organism evidence="7 8">
    <name type="scientific">Leishmania donovani</name>
    <dbReference type="NCBI Taxonomy" id="5661"/>
    <lineage>
        <taxon>Eukaryota</taxon>
        <taxon>Discoba</taxon>
        <taxon>Euglenozoa</taxon>
        <taxon>Kinetoplastea</taxon>
        <taxon>Metakinetoplastina</taxon>
        <taxon>Trypanosomatida</taxon>
        <taxon>Trypanosomatidae</taxon>
        <taxon>Leishmaniinae</taxon>
        <taxon>Leishmania</taxon>
    </lineage>
</organism>
<feature type="domain" description="RSE1/DDB1/CPSF1 first beta-propeller" evidence="5">
    <location>
        <begin position="307"/>
        <end position="609"/>
    </location>
</feature>
<evidence type="ECO:0000256" key="3">
    <source>
        <dbReference type="SAM" id="MobiDB-lite"/>
    </source>
</evidence>
<dbReference type="InterPro" id="IPR058543">
    <property type="entry name" value="Beta-prop_RSE1/DDB1/CPSF1_2nd"/>
</dbReference>
<evidence type="ECO:0000259" key="4">
    <source>
        <dbReference type="Pfam" id="PF03178"/>
    </source>
</evidence>
<evidence type="ECO:0000313" key="7">
    <source>
        <dbReference type="EMBL" id="AYU75995.1"/>
    </source>
</evidence>
<evidence type="ECO:0000313" key="8">
    <source>
        <dbReference type="Proteomes" id="UP000274082"/>
    </source>
</evidence>